<gene>
    <name evidence="7" type="ORF">GCM10022222_52880</name>
</gene>
<feature type="transmembrane region" description="Helical" evidence="5">
    <location>
        <begin position="415"/>
        <end position="433"/>
    </location>
</feature>
<feature type="transmembrane region" description="Helical" evidence="5">
    <location>
        <begin position="155"/>
        <end position="174"/>
    </location>
</feature>
<evidence type="ECO:0000259" key="6">
    <source>
        <dbReference type="Pfam" id="PF13515"/>
    </source>
</evidence>
<dbReference type="EMBL" id="BAAAZN010000012">
    <property type="protein sequence ID" value="GAA3562619.1"/>
    <property type="molecule type" value="Genomic_DNA"/>
</dbReference>
<organism evidence="7 8">
    <name type="scientific">Amycolatopsis ultiminotia</name>
    <dbReference type="NCBI Taxonomy" id="543629"/>
    <lineage>
        <taxon>Bacteria</taxon>
        <taxon>Bacillati</taxon>
        <taxon>Actinomycetota</taxon>
        <taxon>Actinomycetes</taxon>
        <taxon>Pseudonocardiales</taxon>
        <taxon>Pseudonocardiaceae</taxon>
        <taxon>Amycolatopsis</taxon>
    </lineage>
</organism>
<accession>A0ABP6X9J7</accession>
<name>A0ABP6X9J7_9PSEU</name>
<evidence type="ECO:0000256" key="3">
    <source>
        <dbReference type="ARBA" id="ARBA00022989"/>
    </source>
</evidence>
<dbReference type="Proteomes" id="UP001500689">
    <property type="component" value="Unassembled WGS sequence"/>
</dbReference>
<evidence type="ECO:0000313" key="7">
    <source>
        <dbReference type="EMBL" id="GAA3562619.1"/>
    </source>
</evidence>
<evidence type="ECO:0000313" key="8">
    <source>
        <dbReference type="Proteomes" id="UP001500689"/>
    </source>
</evidence>
<evidence type="ECO:0000256" key="4">
    <source>
        <dbReference type="ARBA" id="ARBA00023136"/>
    </source>
</evidence>
<protein>
    <submittedName>
        <fullName evidence="7">FUSC family protein</fullName>
    </submittedName>
</protein>
<feature type="transmembrane region" description="Helical" evidence="5">
    <location>
        <begin position="445"/>
        <end position="462"/>
    </location>
</feature>
<evidence type="ECO:0000256" key="1">
    <source>
        <dbReference type="ARBA" id="ARBA00004141"/>
    </source>
</evidence>
<keyword evidence="2 5" id="KW-0812">Transmembrane</keyword>
<keyword evidence="8" id="KW-1185">Reference proteome</keyword>
<proteinExistence type="predicted"/>
<feature type="transmembrane region" description="Helical" evidence="5">
    <location>
        <begin position="105"/>
        <end position="121"/>
    </location>
</feature>
<sequence length="749" mass="78817">MLPRGREIRDRIVASDPGLSRLRSAVSVTVSLGSVLGVEYLLAKATGASPTGLLTGMLVGAVVAMMGSMALTDGGPWAKAKTAVFFPVAFGAGMVPGAAVSTHPALMLVVFVVVMFLAVFVRRFGPAFFFYGFMTWIGYFFASFLHATMSTLPSLLLAIVVATAWVLLLSITLLRTNTTRTLGQVVHAFDARGRALARACSELLASRDPRQEARLRRRVQARQAGIAEAALMVEGWSAQPGALPDGLSAAMLRRTMVEAHHLLDQLATGASALVSSGSGLSVLAAEVADRLGRGDDRGAAEVAYRLAGLAERAGGTSGGWWPARHFATAALDLVPVLARAPRPGVRGTEPVDDFEPAVGLAFGNLPGSPAAAGDVPARHVRWNPLSRLDFTTRQAVQGALAGALAIIVGKELSEARYYWAVLAAFIMFTGTATRTETFIKGFNRVLGTLLGLLASIGMAELTAGSTPAVLATICCCMFFGFYLIRISYACMIFFLTIMLGQLYSALHEFSAGLLVLRLEETAAGAAVGLLVALFVTPLSTKDTVRQARDNLLGALEELLSAVAARLGRTASATEADFDALARTLDHRLYQLALVARPLTRPILGGTTSPRLRHRLSLYAALTTHGRALAVAVRSPGGTCARHPDGPVAACSALALAVEELSGGKPGAAQPAAAEPLARADVALFAYTPAGPGDRAKDPVLRALTHLYHVLRDLTATGPAELRPAPSLPDPTGPRLYRQVRAGLPVVREN</sequence>
<comment type="subcellular location">
    <subcellularLocation>
        <location evidence="1">Membrane</location>
        <topology evidence="1">Multi-pass membrane protein</topology>
    </subcellularLocation>
</comment>
<feature type="transmembrane region" description="Helical" evidence="5">
    <location>
        <begin position="128"/>
        <end position="149"/>
    </location>
</feature>
<feature type="domain" description="Integral membrane bound transporter" evidence="6">
    <location>
        <begin position="404"/>
        <end position="531"/>
    </location>
</feature>
<feature type="transmembrane region" description="Helical" evidence="5">
    <location>
        <begin position="522"/>
        <end position="540"/>
    </location>
</feature>
<dbReference type="RefSeq" id="WP_344864436.1">
    <property type="nucleotide sequence ID" value="NZ_BAAAZN010000012.1"/>
</dbReference>
<keyword evidence="3 5" id="KW-1133">Transmembrane helix</keyword>
<dbReference type="Pfam" id="PF13515">
    <property type="entry name" value="FUSC_2"/>
    <property type="match status" value="1"/>
</dbReference>
<feature type="transmembrane region" description="Helical" evidence="5">
    <location>
        <begin position="53"/>
        <end position="71"/>
    </location>
</feature>
<evidence type="ECO:0000256" key="5">
    <source>
        <dbReference type="SAM" id="Phobius"/>
    </source>
</evidence>
<comment type="caution">
    <text evidence="7">The sequence shown here is derived from an EMBL/GenBank/DDBJ whole genome shotgun (WGS) entry which is preliminary data.</text>
</comment>
<keyword evidence="4 5" id="KW-0472">Membrane</keyword>
<evidence type="ECO:0000256" key="2">
    <source>
        <dbReference type="ARBA" id="ARBA00022692"/>
    </source>
</evidence>
<dbReference type="InterPro" id="IPR049453">
    <property type="entry name" value="Memb_transporter_dom"/>
</dbReference>
<reference evidence="8" key="1">
    <citation type="journal article" date="2019" name="Int. J. Syst. Evol. Microbiol.">
        <title>The Global Catalogue of Microorganisms (GCM) 10K type strain sequencing project: providing services to taxonomists for standard genome sequencing and annotation.</title>
        <authorList>
            <consortium name="The Broad Institute Genomics Platform"/>
            <consortium name="The Broad Institute Genome Sequencing Center for Infectious Disease"/>
            <person name="Wu L."/>
            <person name="Ma J."/>
        </authorList>
    </citation>
    <scope>NUCLEOTIDE SEQUENCE [LARGE SCALE GENOMIC DNA]</scope>
    <source>
        <strain evidence="8">JCM 16898</strain>
    </source>
</reference>